<evidence type="ECO:0000256" key="3">
    <source>
        <dbReference type="ARBA" id="ARBA00022801"/>
    </source>
</evidence>
<dbReference type="Gene3D" id="2.30.42.10">
    <property type="match status" value="1"/>
</dbReference>
<feature type="compositionally biased region" description="Low complexity" evidence="5">
    <location>
        <begin position="459"/>
        <end position="477"/>
    </location>
</feature>
<keyword evidence="3" id="KW-0378">Hydrolase</keyword>
<comment type="caution">
    <text evidence="7">The sequence shown here is derived from an EMBL/GenBank/DDBJ whole genome shotgun (WGS) entry which is preliminary data.</text>
</comment>
<evidence type="ECO:0000256" key="5">
    <source>
        <dbReference type="SAM" id="MobiDB-lite"/>
    </source>
</evidence>
<dbReference type="PROSITE" id="PS50106">
    <property type="entry name" value="PDZ"/>
    <property type="match status" value="1"/>
</dbReference>
<dbReference type="EMBL" id="JAKNHQ010000006">
    <property type="protein sequence ID" value="MCG4610494.1"/>
    <property type="molecule type" value="Genomic_DNA"/>
</dbReference>
<evidence type="ECO:0000313" key="8">
    <source>
        <dbReference type="Proteomes" id="UP001298681"/>
    </source>
</evidence>
<dbReference type="SUPFAM" id="SSF50156">
    <property type="entry name" value="PDZ domain-like"/>
    <property type="match status" value="1"/>
</dbReference>
<feature type="region of interest" description="Disordered" evidence="5">
    <location>
        <begin position="432"/>
        <end position="477"/>
    </location>
</feature>
<dbReference type="InterPro" id="IPR005151">
    <property type="entry name" value="Tail-specific_protease"/>
</dbReference>
<dbReference type="CDD" id="cd07560">
    <property type="entry name" value="Peptidase_S41_CPP"/>
    <property type="match status" value="1"/>
</dbReference>
<feature type="compositionally biased region" description="Polar residues" evidence="5">
    <location>
        <begin position="188"/>
        <end position="202"/>
    </location>
</feature>
<dbReference type="SMART" id="SM00228">
    <property type="entry name" value="PDZ"/>
    <property type="match status" value="1"/>
</dbReference>
<reference evidence="7 8" key="1">
    <citation type="submission" date="2022-01" db="EMBL/GenBank/DDBJ databases">
        <title>Collection of gut derived symbiotic bacterial strains cultured from healthy donors.</title>
        <authorList>
            <person name="Lin H."/>
            <person name="Kohout C."/>
            <person name="Waligurski E."/>
            <person name="Pamer E.G."/>
        </authorList>
    </citation>
    <scope>NUCLEOTIDE SEQUENCE [LARGE SCALE GENOMIC DNA]</scope>
    <source>
        <strain evidence="7 8">DFI.7.58</strain>
    </source>
</reference>
<dbReference type="Pfam" id="PF00595">
    <property type="entry name" value="PDZ"/>
    <property type="match status" value="1"/>
</dbReference>
<dbReference type="PANTHER" id="PTHR32060">
    <property type="entry name" value="TAIL-SPECIFIC PROTEASE"/>
    <property type="match status" value="1"/>
</dbReference>
<dbReference type="InterPro" id="IPR036034">
    <property type="entry name" value="PDZ_sf"/>
</dbReference>
<dbReference type="InterPro" id="IPR029045">
    <property type="entry name" value="ClpP/crotonase-like_dom_sf"/>
</dbReference>
<proteinExistence type="inferred from homology"/>
<dbReference type="CDD" id="cd06782">
    <property type="entry name" value="cpPDZ_CPP-like"/>
    <property type="match status" value="1"/>
</dbReference>
<dbReference type="Gene3D" id="3.30.750.44">
    <property type="match status" value="1"/>
</dbReference>
<feature type="domain" description="PDZ" evidence="6">
    <location>
        <begin position="95"/>
        <end position="166"/>
    </location>
</feature>
<name>A0ABS9MI57_9FIRM</name>
<dbReference type="SUPFAM" id="SSF52096">
    <property type="entry name" value="ClpP/crotonase"/>
    <property type="match status" value="1"/>
</dbReference>
<comment type="similarity">
    <text evidence="1">Belongs to the peptidase S41A family.</text>
</comment>
<dbReference type="PANTHER" id="PTHR32060:SF30">
    <property type="entry name" value="CARBOXY-TERMINAL PROCESSING PROTEASE CTPA"/>
    <property type="match status" value="1"/>
</dbReference>
<organism evidence="7 8">
    <name type="scientific">Anaeromassilibacillus senegalensis</name>
    <dbReference type="NCBI Taxonomy" id="1673717"/>
    <lineage>
        <taxon>Bacteria</taxon>
        <taxon>Bacillati</taxon>
        <taxon>Bacillota</taxon>
        <taxon>Clostridia</taxon>
        <taxon>Eubacteriales</taxon>
        <taxon>Acutalibacteraceae</taxon>
        <taxon>Anaeromassilibacillus</taxon>
    </lineage>
</organism>
<accession>A0ABS9MI57</accession>
<sequence>MGKKISLGAAVAVAGITAAVTVSLTYVYAMNSFNEKVADVNERQAMYTKLSEIDQKARQDYVGEINETQLTDGICAGYIAGLGDLQAQYMSAERYKTYQTGTAGKNTGVGIKTVMDEDGNMEVIQVMPNSPAEQSGIRKGDTIVSMDGREIVRITYGDALNRLDGTAGTTVTLGIYRAAQPTEAAAESENTVADGTDSSGTEPQGEYLEITVTRAEYTKQSITSSVINGNVGYIKISEFNDSSVEQFNSALSSLNKQKVAGLVIDLRNNSGGSVEAMASMLDTLLPAGNLVTTQDKNGQTTVEYTSKSNEIALPISVIANETTFGAAEIFAADIKEFKKGLVVGQPTAGYGTKDEVIPLSDGSAITLSVANYLTPGGTVFNGVGIAADISATLTEEQMDLLARDELAHTDDAQLQAAVSALVRQGAAVAEIPGTQSAQGTDAIPEEAGEGSATGEDAASSEGTQPTEESSTSSSTAG</sequence>
<protein>
    <submittedName>
        <fullName evidence="7">S41 family peptidase</fullName>
    </submittedName>
</protein>
<evidence type="ECO:0000256" key="4">
    <source>
        <dbReference type="ARBA" id="ARBA00022825"/>
    </source>
</evidence>
<feature type="region of interest" description="Disordered" evidence="5">
    <location>
        <begin position="182"/>
        <end position="203"/>
    </location>
</feature>
<evidence type="ECO:0000256" key="1">
    <source>
        <dbReference type="ARBA" id="ARBA00009179"/>
    </source>
</evidence>
<keyword evidence="8" id="KW-1185">Reference proteome</keyword>
<dbReference type="InterPro" id="IPR001478">
    <property type="entry name" value="PDZ"/>
</dbReference>
<evidence type="ECO:0000256" key="2">
    <source>
        <dbReference type="ARBA" id="ARBA00022670"/>
    </source>
</evidence>
<gene>
    <name evidence="7" type="ORF">L0P57_06050</name>
</gene>
<keyword evidence="4" id="KW-0720">Serine protease</keyword>
<dbReference type="Pfam" id="PF03572">
    <property type="entry name" value="Peptidase_S41"/>
    <property type="match status" value="1"/>
</dbReference>
<evidence type="ECO:0000313" key="7">
    <source>
        <dbReference type="EMBL" id="MCG4610494.1"/>
    </source>
</evidence>
<keyword evidence="2" id="KW-0645">Protease</keyword>
<evidence type="ECO:0000259" key="6">
    <source>
        <dbReference type="PROSITE" id="PS50106"/>
    </source>
</evidence>
<dbReference type="InterPro" id="IPR004447">
    <property type="entry name" value="Peptidase_S41A"/>
</dbReference>
<dbReference type="Gene3D" id="3.90.226.10">
    <property type="entry name" value="2-enoyl-CoA Hydratase, Chain A, domain 1"/>
    <property type="match status" value="1"/>
</dbReference>
<dbReference type="SMART" id="SM00245">
    <property type="entry name" value="TSPc"/>
    <property type="match status" value="1"/>
</dbReference>
<dbReference type="Proteomes" id="UP001298681">
    <property type="component" value="Unassembled WGS sequence"/>
</dbReference>
<dbReference type="RefSeq" id="WP_191362956.1">
    <property type="nucleotide sequence ID" value="NZ_JAKNHQ010000006.1"/>
</dbReference>